<name>A0A8T2SWC6_CERRI</name>
<evidence type="ECO:0000313" key="1">
    <source>
        <dbReference type="EMBL" id="KAH7387061.1"/>
    </source>
</evidence>
<reference evidence="1" key="1">
    <citation type="submission" date="2021-08" db="EMBL/GenBank/DDBJ databases">
        <title>WGS assembly of Ceratopteris richardii.</title>
        <authorList>
            <person name="Marchant D.B."/>
            <person name="Chen G."/>
            <person name="Jenkins J."/>
            <person name="Shu S."/>
            <person name="Leebens-Mack J."/>
            <person name="Grimwood J."/>
            <person name="Schmutz J."/>
            <person name="Soltis P."/>
            <person name="Soltis D."/>
            <person name="Chen Z.-H."/>
        </authorList>
    </citation>
    <scope>NUCLEOTIDE SEQUENCE</scope>
    <source>
        <strain evidence="1">Whitten #5841</strain>
        <tissue evidence="1">Leaf</tissue>
    </source>
</reference>
<accession>A0A8T2SWC6</accession>
<dbReference type="EMBL" id="CM035421">
    <property type="protein sequence ID" value="KAH7387061.1"/>
    <property type="molecule type" value="Genomic_DNA"/>
</dbReference>
<dbReference type="Proteomes" id="UP000825935">
    <property type="component" value="Chromosome 16"/>
</dbReference>
<comment type="caution">
    <text evidence="1">The sequence shown here is derived from an EMBL/GenBank/DDBJ whole genome shotgun (WGS) entry which is preliminary data.</text>
</comment>
<proteinExistence type="predicted"/>
<keyword evidence="2" id="KW-1185">Reference proteome</keyword>
<dbReference type="AlphaFoldDB" id="A0A8T2SWC6"/>
<evidence type="ECO:0000313" key="2">
    <source>
        <dbReference type="Proteomes" id="UP000825935"/>
    </source>
</evidence>
<gene>
    <name evidence="1" type="ORF">KP509_16G003000</name>
</gene>
<sequence>MGVSNMDEALNASKAALQPFLIRAWTPIFPHVYPPFHLFQISTKIKLQSAAIATFSMAVLIKISIICIQTGPNFIDDSNILEPYVAATISPLFLCRFAPYCYVSLVADP</sequence>
<protein>
    <submittedName>
        <fullName evidence="1">Uncharacterized protein</fullName>
    </submittedName>
</protein>
<organism evidence="1 2">
    <name type="scientific">Ceratopteris richardii</name>
    <name type="common">Triangle waterfern</name>
    <dbReference type="NCBI Taxonomy" id="49495"/>
    <lineage>
        <taxon>Eukaryota</taxon>
        <taxon>Viridiplantae</taxon>
        <taxon>Streptophyta</taxon>
        <taxon>Embryophyta</taxon>
        <taxon>Tracheophyta</taxon>
        <taxon>Polypodiopsida</taxon>
        <taxon>Polypodiidae</taxon>
        <taxon>Polypodiales</taxon>
        <taxon>Pteridineae</taxon>
        <taxon>Pteridaceae</taxon>
        <taxon>Parkerioideae</taxon>
        <taxon>Ceratopteris</taxon>
    </lineage>
</organism>